<feature type="domain" description="Helicase C-terminal" evidence="11">
    <location>
        <begin position="264"/>
        <end position="423"/>
    </location>
</feature>
<dbReference type="SUPFAM" id="SSF52540">
    <property type="entry name" value="P-loop containing nucleoside triphosphate hydrolases"/>
    <property type="match status" value="1"/>
</dbReference>
<feature type="domain" description="Helicase ATP-binding" evidence="10">
    <location>
        <begin position="43"/>
        <end position="232"/>
    </location>
</feature>
<keyword evidence="1" id="KW-0547">Nucleotide-binding</keyword>
<dbReference type="GO" id="GO:0140097">
    <property type="term" value="F:catalytic activity, acting on DNA"/>
    <property type="evidence" value="ECO:0007669"/>
    <property type="project" value="UniProtKB-ARBA"/>
</dbReference>
<dbReference type="CDD" id="cd18796">
    <property type="entry name" value="SF2_C_LHR"/>
    <property type="match status" value="1"/>
</dbReference>
<dbReference type="PROSITE" id="PS51192">
    <property type="entry name" value="HELICASE_ATP_BIND_1"/>
    <property type="match status" value="1"/>
</dbReference>
<dbReference type="InterPro" id="IPR001650">
    <property type="entry name" value="Helicase_C-like"/>
</dbReference>
<dbReference type="GO" id="GO:0004386">
    <property type="term" value="F:helicase activity"/>
    <property type="evidence" value="ECO:0007669"/>
    <property type="project" value="UniProtKB-KW"/>
</dbReference>
<keyword evidence="6" id="KW-0238">DNA-binding</keyword>
<evidence type="ECO:0000256" key="1">
    <source>
        <dbReference type="ARBA" id="ARBA00022741"/>
    </source>
</evidence>
<dbReference type="Gene3D" id="3.40.50.300">
    <property type="entry name" value="P-loop containing nucleotide triphosphate hydrolases"/>
    <property type="match status" value="2"/>
</dbReference>
<dbReference type="GO" id="GO:0016887">
    <property type="term" value="F:ATP hydrolysis activity"/>
    <property type="evidence" value="ECO:0007669"/>
    <property type="project" value="TreeGrafter"/>
</dbReference>
<keyword evidence="5" id="KW-0067">ATP-binding</keyword>
<dbReference type="PANTHER" id="PTHR47962">
    <property type="entry name" value="ATP-DEPENDENT HELICASE LHR-RELATED-RELATED"/>
    <property type="match status" value="1"/>
</dbReference>
<evidence type="ECO:0000256" key="5">
    <source>
        <dbReference type="ARBA" id="ARBA00022840"/>
    </source>
</evidence>
<gene>
    <name evidence="12" type="ordered locus">MSWAN_0771</name>
</gene>
<sequence>MEMIEKQNKIYKDSEIYSILHPWVKKWFKNKFKTFSEAQRYAIMDIHCGENVLVSSPTGSGKTLTAFLSIISELTNLADKGELEDKVYCIYISPLKALDNDIEKNLEEPLLEIEKIAGRELGVRKAVRTGDTNQYQRSKMLKVPPHILITTPETLSILLCAPKFREKLKDVKYIVVDEIHSLADNKRGIHLSLTLERLQNLAGRFTRIGLSATVHPLEKVASFLVGYEYGEVRNCKVVDVNYMKQLDMKVLCPVEDIVESDPEDINKALYNLLHELISAHKTTLIFTNTRSGTESVVFNLKKKFEDKYNDDNIMAHHSSLSKELRLEAENKLKEGELKVVVSSTSLELGIDIGYIDLVILVSSPKSVSRALQRIGRSGHKLHDKAKGRILVVERDDLVECSLILKNALEGNIDEIHIPENCLDVLSQQIYGMAIEHKWDINDAYRLIKGSYPYRNLSQNDFVSVLSYLAGEYTRLEERYVYAKIWVDYDTKMFGKRGKLARMLYSTNIGTIPDRSAARVKCNGQIVGRIEEDFMEKLRKGDTFVLGGKIYRFNYARGMMVNVTPSSGPPTIPSWFSEQLPLSFDLAMSIQNFRAIMENKFLHEKTREEIIEFIHEYLYVDYNAANSIYSYFQEQYLYAQIPSARKLLIEFYKGYGGRKFVVFHTLFGRRVNDALSRAVAYLLAKKYKRDVMISVSDNGFYLSSDGKIGGFEAFKELKSDNIEEILVKAIDKTETLAGRFRHCAGRSLMILRRYKGKEKSVSRQQVKGKILLKFVKELDENFSILKEARREVMEDFMDVTNAKKVLEILEEGRMEIKQINTTIPSPFAFNLVAQSYLDVLKYEERIEFIRRMHQAIIKEIGG</sequence>
<name>F6D7W5_METPW</name>
<dbReference type="GO" id="GO:0006281">
    <property type="term" value="P:DNA repair"/>
    <property type="evidence" value="ECO:0007669"/>
    <property type="project" value="UniProtKB-KW"/>
</dbReference>
<reference evidence="12 13" key="1">
    <citation type="journal article" date="2014" name="Int. J. Syst. Evol. Microbiol.">
        <title>Methanobacterium paludis sp. nov. and a novel strain of Methanobacterium lacus isolated from northern peatlands.</title>
        <authorList>
            <person name="Cadillo-Quiroz H."/>
            <person name="Brauer S.L."/>
            <person name="Goodson N."/>
            <person name="Yavitt J.B."/>
            <person name="Zinder S.H."/>
        </authorList>
    </citation>
    <scope>NUCLEOTIDE SEQUENCE [LARGE SCALE GENOMIC DNA]</scope>
    <source>
        <strain evidence="13">DSM 25820 / JCM 18151 / SWAN1</strain>
    </source>
</reference>
<dbReference type="InterPro" id="IPR014001">
    <property type="entry name" value="Helicase_ATP-bd"/>
</dbReference>
<evidence type="ECO:0000259" key="10">
    <source>
        <dbReference type="PROSITE" id="PS51192"/>
    </source>
</evidence>
<comment type="similarity">
    <text evidence="9">Belongs to the Lhr helicase family. Lhr-Core subfamily.</text>
</comment>
<dbReference type="PANTHER" id="PTHR47962:SF6">
    <property type="entry name" value="LARGE HELICASE-RELATED PROTEIN"/>
    <property type="match status" value="1"/>
</dbReference>
<dbReference type="AlphaFoldDB" id="F6D7W5"/>
<evidence type="ECO:0000313" key="12">
    <source>
        <dbReference type="EMBL" id="AEG17803.1"/>
    </source>
</evidence>
<dbReference type="Pfam" id="PF00271">
    <property type="entry name" value="Helicase_C"/>
    <property type="match status" value="1"/>
</dbReference>
<evidence type="ECO:0000256" key="4">
    <source>
        <dbReference type="ARBA" id="ARBA00022806"/>
    </source>
</evidence>
<dbReference type="InterPro" id="IPR045628">
    <property type="entry name" value="Lhr_WH_dom"/>
</dbReference>
<evidence type="ECO:0000259" key="11">
    <source>
        <dbReference type="PROSITE" id="PS51194"/>
    </source>
</evidence>
<keyword evidence="7" id="KW-0234">DNA repair</keyword>
<dbReference type="SMART" id="SM00487">
    <property type="entry name" value="DEXDc"/>
    <property type="match status" value="1"/>
</dbReference>
<evidence type="ECO:0000256" key="9">
    <source>
        <dbReference type="ARBA" id="ARBA00093467"/>
    </source>
</evidence>
<dbReference type="InterPro" id="IPR027417">
    <property type="entry name" value="P-loop_NTPase"/>
</dbReference>
<evidence type="ECO:0000256" key="8">
    <source>
        <dbReference type="ARBA" id="ARBA00023235"/>
    </source>
</evidence>
<dbReference type="SMART" id="SM00382">
    <property type="entry name" value="AAA"/>
    <property type="match status" value="1"/>
</dbReference>
<dbReference type="SMART" id="SM00490">
    <property type="entry name" value="HELICc"/>
    <property type="match status" value="1"/>
</dbReference>
<dbReference type="InterPro" id="IPR017170">
    <property type="entry name" value="Lhr-like"/>
</dbReference>
<keyword evidence="4" id="KW-0347">Helicase</keyword>
<dbReference type="KEGG" id="mew:MSWAN_0771"/>
<keyword evidence="8" id="KW-0413">Isomerase</keyword>
<dbReference type="CDD" id="cd17922">
    <property type="entry name" value="DEXHc_LHR-like"/>
    <property type="match status" value="1"/>
</dbReference>
<evidence type="ECO:0000256" key="2">
    <source>
        <dbReference type="ARBA" id="ARBA00022763"/>
    </source>
</evidence>
<evidence type="ECO:0000313" key="13">
    <source>
        <dbReference type="Proteomes" id="UP000009231"/>
    </source>
</evidence>
<dbReference type="EMBL" id="CP002772">
    <property type="protein sequence ID" value="AEG17803.1"/>
    <property type="molecule type" value="Genomic_DNA"/>
</dbReference>
<dbReference type="InterPro" id="IPR003593">
    <property type="entry name" value="AAA+_ATPase"/>
</dbReference>
<dbReference type="PROSITE" id="PS51194">
    <property type="entry name" value="HELICASE_CTER"/>
    <property type="match status" value="1"/>
</dbReference>
<organism evidence="12 13">
    <name type="scientific">Methanobacterium paludis (strain DSM 25820 / JCM 18151 / SWAN1)</name>
    <dbReference type="NCBI Taxonomy" id="868131"/>
    <lineage>
        <taxon>Archaea</taxon>
        <taxon>Methanobacteriati</taxon>
        <taxon>Methanobacteriota</taxon>
        <taxon>Methanomada group</taxon>
        <taxon>Methanobacteria</taxon>
        <taxon>Methanobacteriales</taxon>
        <taxon>Methanobacteriaceae</taxon>
        <taxon>Methanobacterium</taxon>
    </lineage>
</organism>
<dbReference type="HOGENOM" id="CLU_002025_0_0_2"/>
<dbReference type="InterPro" id="IPR052511">
    <property type="entry name" value="ATP-dep_Helicase"/>
</dbReference>
<dbReference type="PIRSF" id="PIRSF037307">
    <property type="entry name" value="Lhr-like_helic_prd"/>
    <property type="match status" value="1"/>
</dbReference>
<dbReference type="Pfam" id="PF00270">
    <property type="entry name" value="DEAD"/>
    <property type="match status" value="1"/>
</dbReference>
<dbReference type="InterPro" id="IPR011545">
    <property type="entry name" value="DEAD/DEAH_box_helicase_dom"/>
</dbReference>
<dbReference type="InterPro" id="IPR013701">
    <property type="entry name" value="Lhr-like_DEAD/DEAH_assoc"/>
</dbReference>
<keyword evidence="13" id="KW-1185">Reference proteome</keyword>
<keyword evidence="3" id="KW-0378">Hydrolase</keyword>
<evidence type="ECO:0000256" key="3">
    <source>
        <dbReference type="ARBA" id="ARBA00022801"/>
    </source>
</evidence>
<dbReference type="eggNOG" id="arCOG00557">
    <property type="taxonomic scope" value="Archaea"/>
</dbReference>
<dbReference type="GO" id="GO:0003677">
    <property type="term" value="F:DNA binding"/>
    <property type="evidence" value="ECO:0007669"/>
    <property type="project" value="UniProtKB-KW"/>
</dbReference>
<dbReference type="NCBIfam" id="NF010338">
    <property type="entry name" value="PRK13767.1"/>
    <property type="match status" value="1"/>
</dbReference>
<protein>
    <submittedName>
        <fullName evidence="12">DEAD/H associated domain protein</fullName>
    </submittedName>
</protein>
<dbReference type="STRING" id="868131.MSWAN_0771"/>
<evidence type="ECO:0000256" key="6">
    <source>
        <dbReference type="ARBA" id="ARBA00023125"/>
    </source>
</evidence>
<dbReference type="Proteomes" id="UP000009231">
    <property type="component" value="Chromosome"/>
</dbReference>
<dbReference type="Pfam" id="PF08494">
    <property type="entry name" value="DEAD_assoc"/>
    <property type="match status" value="1"/>
</dbReference>
<proteinExistence type="inferred from homology"/>
<evidence type="ECO:0000256" key="7">
    <source>
        <dbReference type="ARBA" id="ARBA00023204"/>
    </source>
</evidence>
<dbReference type="Pfam" id="PF19306">
    <property type="entry name" value="WHD_Lhr"/>
    <property type="match status" value="1"/>
</dbReference>
<accession>F6D7W5</accession>
<keyword evidence="2" id="KW-0227">DNA damage</keyword>
<dbReference type="GO" id="GO:0005524">
    <property type="term" value="F:ATP binding"/>
    <property type="evidence" value="ECO:0007669"/>
    <property type="project" value="UniProtKB-KW"/>
</dbReference>